<dbReference type="InterPro" id="IPR000415">
    <property type="entry name" value="Nitroreductase-like"/>
</dbReference>
<dbReference type="AlphaFoldDB" id="A0A533QCJ4"/>
<dbReference type="Pfam" id="PF00881">
    <property type="entry name" value="Nitroreductase"/>
    <property type="match status" value="2"/>
</dbReference>
<dbReference type="Gene3D" id="3.40.109.10">
    <property type="entry name" value="NADH Oxidase"/>
    <property type="match status" value="2"/>
</dbReference>
<organism evidence="3 4">
    <name type="scientific">Candidatus Jettenia ecosi</name>
    <dbReference type="NCBI Taxonomy" id="2494326"/>
    <lineage>
        <taxon>Bacteria</taxon>
        <taxon>Pseudomonadati</taxon>
        <taxon>Planctomycetota</taxon>
        <taxon>Candidatus Brocadiia</taxon>
        <taxon>Candidatus Brocadiales</taxon>
        <taxon>Candidatus Brocadiaceae</taxon>
        <taxon>Candidatus Jettenia</taxon>
    </lineage>
</organism>
<dbReference type="InterPro" id="IPR029479">
    <property type="entry name" value="Nitroreductase"/>
</dbReference>
<proteinExistence type="predicted"/>
<keyword evidence="1" id="KW-1133">Transmembrane helix</keyword>
<reference evidence="3 4" key="1">
    <citation type="submission" date="2019-04" db="EMBL/GenBank/DDBJ databases">
        <title>Genome of a novel bacterium Candidatus Jettenia ecosi reconstructed from metagenome of an anammox bioreactor.</title>
        <authorList>
            <person name="Mardanov A.V."/>
            <person name="Beletsky A.V."/>
            <person name="Ravin N.V."/>
            <person name="Botchkova E.A."/>
            <person name="Litti Y.V."/>
            <person name="Nozhevnikova A.N."/>
        </authorList>
    </citation>
    <scope>NUCLEOTIDE SEQUENCE [LARGE SCALE GENOMIC DNA]</scope>
    <source>
        <strain evidence="3">J2</strain>
    </source>
</reference>
<evidence type="ECO:0000313" key="3">
    <source>
        <dbReference type="EMBL" id="TLD42453.1"/>
    </source>
</evidence>
<name>A0A533QCJ4_9BACT</name>
<dbReference type="CDD" id="cd02142">
    <property type="entry name" value="McbC_SagB-like_oxidoreductase"/>
    <property type="match status" value="2"/>
</dbReference>
<dbReference type="PANTHER" id="PTHR42741:SF3">
    <property type="entry name" value="NITROREDUCTASE FAMILY PROTEIN"/>
    <property type="match status" value="1"/>
</dbReference>
<evidence type="ECO:0000313" key="4">
    <source>
        <dbReference type="Proteomes" id="UP000319783"/>
    </source>
</evidence>
<evidence type="ECO:0000256" key="1">
    <source>
        <dbReference type="SAM" id="Phobius"/>
    </source>
</evidence>
<feature type="transmembrane region" description="Helical" evidence="1">
    <location>
        <begin position="194"/>
        <end position="215"/>
    </location>
</feature>
<accession>A0A533QCJ4</accession>
<feature type="domain" description="Nitroreductase" evidence="2">
    <location>
        <begin position="69"/>
        <end position="237"/>
    </location>
</feature>
<dbReference type="EMBL" id="SULG01000019">
    <property type="protein sequence ID" value="TLD42453.1"/>
    <property type="molecule type" value="Genomic_DNA"/>
</dbReference>
<dbReference type="NCBIfam" id="TIGR03605">
    <property type="entry name" value="antibiot_sagB"/>
    <property type="match status" value="1"/>
</dbReference>
<keyword evidence="1" id="KW-0472">Membrane</keyword>
<dbReference type="PANTHER" id="PTHR42741">
    <property type="entry name" value="NITROREDUCTASE FAMILY PROTEIN"/>
    <property type="match status" value="1"/>
</dbReference>
<comment type="caution">
    <text evidence="3">The sequence shown here is derived from an EMBL/GenBank/DDBJ whole genome shotgun (WGS) entry which is preliminary data.</text>
</comment>
<dbReference type="GO" id="GO:0016491">
    <property type="term" value="F:oxidoreductase activity"/>
    <property type="evidence" value="ECO:0007669"/>
    <property type="project" value="InterPro"/>
</dbReference>
<evidence type="ECO:0000259" key="2">
    <source>
        <dbReference type="Pfam" id="PF00881"/>
    </source>
</evidence>
<gene>
    <name evidence="3" type="ORF">JETT_1196</name>
</gene>
<dbReference type="SUPFAM" id="SSF55469">
    <property type="entry name" value="FMN-dependent nitroreductase-like"/>
    <property type="match status" value="2"/>
</dbReference>
<sequence length="526" mass="60538">MRSLREYHEATKHSWEKLYQNQHVLDWSNQPDPFRTYADCPKIDLGNSFEKMHSPLSSVWPFTHNKPRNNPVTLNTLSTLLYYSMSISAWKSYPGVEPWSLRVNPSSGDLHPTETHLYIHNVKDIPSGAYHYFVKDHQLEQRVIGDIVPVLWERFDGISKTPPIIIGLHSIFWREAWKYQSRALRYCYLDAGHAMASIMVAAHALGFFVLFVGAFNDDSMRQYLCFDKTDEQPLLFLVIDSEQPIIGTNRKEFPEIDIGASTYTNRLSGKEVDYPLIRLGHVLTGKKYRISIPQQDESFVEYLPHITGKQGMKINTVIPSIEYSLKWTIRHRRSALGFDGKTPLSLTEFYFLMQLLCISYKADFLIREGPPLVVPYLYIHRIEGLEKGIYYLDRVQKRLLLMSRGDMQYSAKELSLDQDIAGDSAFAISFLSNFDYAIQVYGDRGYRYIHYEAGFLGQALYLGATAMGYDATGIGAFLDDDVHTFLKTPSEQQVIYHFTVGKRTDDPRISALPAYNHLHDFGEDIK</sequence>
<keyword evidence="1" id="KW-0812">Transmembrane</keyword>
<protein>
    <recommendedName>
        <fullName evidence="2">Nitroreductase domain-containing protein</fullName>
    </recommendedName>
</protein>
<dbReference type="InterPro" id="IPR020051">
    <property type="entry name" value="SagB-type_dehydrogenase"/>
</dbReference>
<feature type="domain" description="Nitroreductase" evidence="2">
    <location>
        <begin position="411"/>
        <end position="502"/>
    </location>
</feature>
<dbReference type="Proteomes" id="UP000319783">
    <property type="component" value="Unassembled WGS sequence"/>
</dbReference>